<dbReference type="Pfam" id="PF00595">
    <property type="entry name" value="PDZ"/>
    <property type="match status" value="3"/>
</dbReference>
<feature type="domain" description="PDZ" evidence="2">
    <location>
        <begin position="635"/>
        <end position="714"/>
    </location>
</feature>
<feature type="region of interest" description="Disordered" evidence="1">
    <location>
        <begin position="405"/>
        <end position="476"/>
    </location>
</feature>
<dbReference type="SUPFAM" id="SSF50156">
    <property type="entry name" value="PDZ domain-like"/>
    <property type="match status" value="3"/>
</dbReference>
<feature type="compositionally biased region" description="Basic and acidic residues" evidence="1">
    <location>
        <begin position="426"/>
        <end position="437"/>
    </location>
</feature>
<feature type="compositionally biased region" description="Polar residues" evidence="1">
    <location>
        <begin position="509"/>
        <end position="523"/>
    </location>
</feature>
<feature type="compositionally biased region" description="Low complexity" evidence="1">
    <location>
        <begin position="226"/>
        <end position="241"/>
    </location>
</feature>
<feature type="compositionally biased region" description="Low complexity" evidence="1">
    <location>
        <begin position="83"/>
        <end position="95"/>
    </location>
</feature>
<name>A0A6A4VQ18_AMPAM</name>
<sequence>MVDYARRKPNILLSTYGEGVCGRRGCLPAQREQLALHQLTADRGEERLRYLVTLPGPETELEPGHKLTTPEPESGPGPGLGSEFGLESESKSGSESGEESGDDSGQELEFRENAIERPTPSVTVLRIREQFVLLEVFEVTWQVTVCRGSRGLGLSVESAPGVPGLVRVKKVFPYQPAALTGRIRPGDVLLSVNEMPVRGLSVQEVLHVLRLAGSEVLLSLSRPADDSCGPPTDSDSDSTGSVSESRVTPEPGGDSESGSASREGLRLPLDTDNYGTFAVELQKVNNTLGLSLRRTDDTVLGHTIRAKVREPAISDPRVRVGDKLIKVRQGETKGDKLVKVNGIDTTAMSHAEVVSLLRRCSERVTLTLYRDGMATPGSPGSPVSSRSTRLRPEAVEMLTGLAFRREHSLPPSGELSPGCSGTAPELGRRRSRAEQVRRLSCGSRGSPRLRRKRMTPSPDVTDSTDPFSRLSGVDDMDAVTSERLDQLTRISESSALADSDPVTSDRLEQMTSQLSRVQETSDAAASDEWQDSGEDSDAELHERHLRRVAVEGAAEGVGSGRSRQLYLSVQPQQRVKSGRTLKRISSEERLEDGAASPEVGGQLGKWKGFNLDSSVELDADPTLGVETGLRGQSLNIQLRRGWSVRLGFSLHSTDGSHVVSQIHPDSVAERDGRLRVGDVLTKVNDVSVRDMTSDQVIDLLRKTKGAISLSVVRL</sequence>
<evidence type="ECO:0000256" key="1">
    <source>
        <dbReference type="SAM" id="MobiDB-lite"/>
    </source>
</evidence>
<dbReference type="OrthoDB" id="165498at2759"/>
<protein>
    <submittedName>
        <fullName evidence="3">Multiple PDZ domain protein</fullName>
    </submittedName>
</protein>
<dbReference type="PANTHER" id="PTHR19964:SF97">
    <property type="entry name" value="PDZ DOMAIN-CONTAINING PROTEIN"/>
    <property type="match status" value="1"/>
</dbReference>
<feature type="region of interest" description="Disordered" evidence="1">
    <location>
        <begin position="491"/>
        <end position="539"/>
    </location>
</feature>
<dbReference type="InterPro" id="IPR051342">
    <property type="entry name" value="PDZ_scaffold"/>
</dbReference>
<dbReference type="PROSITE" id="PS50106">
    <property type="entry name" value="PDZ"/>
    <property type="match status" value="3"/>
</dbReference>
<feature type="compositionally biased region" description="Acidic residues" evidence="1">
    <location>
        <begin position="96"/>
        <end position="106"/>
    </location>
</feature>
<dbReference type="Proteomes" id="UP000440578">
    <property type="component" value="Unassembled WGS sequence"/>
</dbReference>
<keyword evidence="4" id="KW-1185">Reference proteome</keyword>
<evidence type="ECO:0000313" key="3">
    <source>
        <dbReference type="EMBL" id="KAF0296716.1"/>
    </source>
</evidence>
<evidence type="ECO:0000259" key="2">
    <source>
        <dbReference type="PROSITE" id="PS50106"/>
    </source>
</evidence>
<evidence type="ECO:0000313" key="4">
    <source>
        <dbReference type="Proteomes" id="UP000440578"/>
    </source>
</evidence>
<comment type="caution">
    <text evidence="3">The sequence shown here is derived from an EMBL/GenBank/DDBJ whole genome shotgun (WGS) entry which is preliminary data.</text>
</comment>
<dbReference type="AlphaFoldDB" id="A0A6A4VQ18"/>
<dbReference type="EMBL" id="VIIS01001539">
    <property type="protein sequence ID" value="KAF0296716.1"/>
    <property type="molecule type" value="Genomic_DNA"/>
</dbReference>
<gene>
    <name evidence="3" type="primary">MPDZ</name>
    <name evidence="3" type="ORF">FJT64_005848</name>
</gene>
<feature type="region of interest" description="Disordered" evidence="1">
    <location>
        <begin position="54"/>
        <end position="106"/>
    </location>
</feature>
<dbReference type="PANTHER" id="PTHR19964">
    <property type="entry name" value="MULTIPLE PDZ DOMAIN PROTEIN"/>
    <property type="match status" value="1"/>
</dbReference>
<organism evidence="3 4">
    <name type="scientific">Amphibalanus amphitrite</name>
    <name type="common">Striped barnacle</name>
    <name type="synonym">Balanus amphitrite</name>
    <dbReference type="NCBI Taxonomy" id="1232801"/>
    <lineage>
        <taxon>Eukaryota</taxon>
        <taxon>Metazoa</taxon>
        <taxon>Ecdysozoa</taxon>
        <taxon>Arthropoda</taxon>
        <taxon>Crustacea</taxon>
        <taxon>Multicrustacea</taxon>
        <taxon>Cirripedia</taxon>
        <taxon>Thoracica</taxon>
        <taxon>Thoracicalcarea</taxon>
        <taxon>Balanomorpha</taxon>
        <taxon>Balanoidea</taxon>
        <taxon>Balanidae</taxon>
        <taxon>Amphibalaninae</taxon>
        <taxon>Amphibalanus</taxon>
    </lineage>
</organism>
<reference evidence="3 4" key="1">
    <citation type="submission" date="2019-07" db="EMBL/GenBank/DDBJ databases">
        <title>Draft genome assembly of a fouling barnacle, Amphibalanus amphitrite (Darwin, 1854): The first reference genome for Thecostraca.</title>
        <authorList>
            <person name="Kim W."/>
        </authorList>
    </citation>
    <scope>NUCLEOTIDE SEQUENCE [LARGE SCALE GENOMIC DNA]</scope>
    <source>
        <strain evidence="3">SNU_AA5</strain>
        <tissue evidence="3">Soma without cirri and trophi</tissue>
    </source>
</reference>
<feature type="region of interest" description="Disordered" evidence="1">
    <location>
        <begin position="222"/>
        <end position="266"/>
    </location>
</feature>
<feature type="domain" description="PDZ" evidence="2">
    <location>
        <begin position="142"/>
        <end position="224"/>
    </location>
</feature>
<dbReference type="Gene3D" id="2.30.42.10">
    <property type="match status" value="3"/>
</dbReference>
<feature type="compositionally biased region" description="Acidic residues" evidence="1">
    <location>
        <begin position="528"/>
        <end position="537"/>
    </location>
</feature>
<dbReference type="CDD" id="cd00136">
    <property type="entry name" value="PDZ_canonical"/>
    <property type="match status" value="1"/>
</dbReference>
<dbReference type="InterPro" id="IPR036034">
    <property type="entry name" value="PDZ_sf"/>
</dbReference>
<feature type="domain" description="PDZ" evidence="2">
    <location>
        <begin position="278"/>
        <end position="372"/>
    </location>
</feature>
<accession>A0A6A4VQ18</accession>
<proteinExistence type="predicted"/>
<dbReference type="InterPro" id="IPR001478">
    <property type="entry name" value="PDZ"/>
</dbReference>
<dbReference type="SMART" id="SM00228">
    <property type="entry name" value="PDZ"/>
    <property type="match status" value="3"/>
</dbReference>